<accession>A0ABX0JYN7</accession>
<keyword evidence="2" id="KW-1185">Reference proteome</keyword>
<reference evidence="1 2" key="1">
    <citation type="journal article" date="2020" name="Int. J. Syst. Evol. Microbiol.">
        <title>Novel acetic acid bacteria from cider fermentations: Acetobacter conturbans sp. nov. and Acetobacter fallax sp. nov.</title>
        <authorList>
            <person name="Sombolestani A.S."/>
            <person name="Cleenwerck I."/>
            <person name="Cnockaert M."/>
            <person name="Borremans W."/>
            <person name="Wieme A.D."/>
            <person name="De Vuyst L."/>
            <person name="Vandamme P."/>
        </authorList>
    </citation>
    <scope>NUCLEOTIDE SEQUENCE [LARGE SCALE GENOMIC DNA]</scope>
    <source>
        <strain evidence="1 2">LMG 1627</strain>
    </source>
</reference>
<dbReference type="RefSeq" id="WP_173568871.1">
    <property type="nucleotide sequence ID" value="NZ_WOSY01000002.1"/>
</dbReference>
<sequence length="425" mass="46620">MAVAPSCAHAQVVTQYFPSLGVGAGELSEEAAQVRATRSYQPLGYRNGPLTVNLDGDERIGYTTNADQLQTGHKSSLINTRGHIGAVRMLNHEDQVHADVSVSDLRYPSRSLENRTTWTANVGGTKHFGHDELGAAFTHLSLVQMPTESGALLILGPVPYNLDDGRVSYLLTTHGRLSFQPEVSVQHYYFGKPRLTGISPFQDQSYRDRVVINEAVTGRYQMMKNSHLLLVVQGTQIKYKSTNEDFPVRSSNGFSVLGGYSWNEAGPFQFRAVFGYQRRIFSSTLYGSLSSPIAQASVRWLPTRLTTVSASVAHGIEDAAFEGIVGYTNTSAELRVTHAYSRNIVFDIHGNLRKAHYPASPAQLIGTPIGQEANNQSAYGGGVSAHIYLNRHVSLDFNYDYMSQSAYMGPLFPTHLVTAGVHFAL</sequence>
<dbReference type="EMBL" id="WOSY01000002">
    <property type="protein sequence ID" value="NHN87583.1"/>
    <property type="molecule type" value="Genomic_DNA"/>
</dbReference>
<dbReference type="Pfam" id="PF10082">
    <property type="entry name" value="BBP2_2"/>
    <property type="match status" value="1"/>
</dbReference>
<dbReference type="Proteomes" id="UP000631653">
    <property type="component" value="Unassembled WGS sequence"/>
</dbReference>
<proteinExistence type="predicted"/>
<comment type="caution">
    <text evidence="1">The sequence shown here is derived from an EMBL/GenBank/DDBJ whole genome shotgun (WGS) entry which is preliminary data.</text>
</comment>
<protein>
    <submittedName>
        <fullName evidence="1">Outer membrane beta-barrel protein</fullName>
    </submittedName>
</protein>
<dbReference type="InterPro" id="IPR018759">
    <property type="entry name" value="BBP2_2"/>
</dbReference>
<gene>
    <name evidence="1" type="ORF">GOB81_02910</name>
</gene>
<organism evidence="1 2">
    <name type="scientific">Acetobacter conturbans</name>
    <dbReference type="NCBI Taxonomy" id="1737472"/>
    <lineage>
        <taxon>Bacteria</taxon>
        <taxon>Pseudomonadati</taxon>
        <taxon>Pseudomonadota</taxon>
        <taxon>Alphaproteobacteria</taxon>
        <taxon>Acetobacterales</taxon>
        <taxon>Acetobacteraceae</taxon>
        <taxon>Acetobacter</taxon>
    </lineage>
</organism>
<evidence type="ECO:0000313" key="2">
    <source>
        <dbReference type="Proteomes" id="UP000631653"/>
    </source>
</evidence>
<evidence type="ECO:0000313" key="1">
    <source>
        <dbReference type="EMBL" id="NHN87583.1"/>
    </source>
</evidence>
<name>A0ABX0JYN7_9PROT</name>